<proteinExistence type="predicted"/>
<reference evidence="2" key="1">
    <citation type="submission" date="2016-11" db="UniProtKB">
        <authorList>
            <consortium name="WormBaseParasite"/>
        </authorList>
    </citation>
    <scope>IDENTIFICATION</scope>
</reference>
<evidence type="ECO:0000313" key="1">
    <source>
        <dbReference type="Proteomes" id="UP000095283"/>
    </source>
</evidence>
<sequence length="40" mass="4448">MKGSLVDNARFSGKKSSIRQSGLLDVVSKRELFCLCCEKN</sequence>
<evidence type="ECO:0000313" key="2">
    <source>
        <dbReference type="WBParaSite" id="Hba_11172"/>
    </source>
</evidence>
<dbReference type="Proteomes" id="UP000095283">
    <property type="component" value="Unplaced"/>
</dbReference>
<dbReference type="AlphaFoldDB" id="A0A1I7X141"/>
<organism evidence="1 2">
    <name type="scientific">Heterorhabditis bacteriophora</name>
    <name type="common">Entomopathogenic nematode worm</name>
    <dbReference type="NCBI Taxonomy" id="37862"/>
    <lineage>
        <taxon>Eukaryota</taxon>
        <taxon>Metazoa</taxon>
        <taxon>Ecdysozoa</taxon>
        <taxon>Nematoda</taxon>
        <taxon>Chromadorea</taxon>
        <taxon>Rhabditida</taxon>
        <taxon>Rhabditina</taxon>
        <taxon>Rhabditomorpha</taxon>
        <taxon>Strongyloidea</taxon>
        <taxon>Heterorhabditidae</taxon>
        <taxon>Heterorhabditis</taxon>
    </lineage>
</organism>
<protein>
    <submittedName>
        <fullName evidence="2">ABC transporter ATP-binding protein</fullName>
    </submittedName>
</protein>
<accession>A0A1I7X141</accession>
<name>A0A1I7X141_HETBA</name>
<dbReference type="WBParaSite" id="Hba_11172">
    <property type="protein sequence ID" value="Hba_11172"/>
    <property type="gene ID" value="Hba_11172"/>
</dbReference>
<keyword evidence="1" id="KW-1185">Reference proteome</keyword>